<reference evidence="1" key="1">
    <citation type="submission" date="2020-05" db="EMBL/GenBank/DDBJ databases">
        <title>Chitinophaga laudate sp. nov., isolated from a tropical peat swamp.</title>
        <authorList>
            <person name="Goh C.B.S."/>
            <person name="Lee M.S."/>
            <person name="Parimannan S."/>
            <person name="Pasbakhsh P."/>
            <person name="Yule C.M."/>
            <person name="Rajandas H."/>
            <person name="Loke S."/>
            <person name="Croft L."/>
            <person name="Tan J.B.L."/>
        </authorList>
    </citation>
    <scope>NUCLEOTIDE SEQUENCE</scope>
    <source>
        <strain evidence="1">Mgbs1</strain>
    </source>
</reference>
<dbReference type="EMBL" id="RIAR02000001">
    <property type="protein sequence ID" value="NSL87177.1"/>
    <property type="molecule type" value="Genomic_DNA"/>
</dbReference>
<keyword evidence="2" id="KW-1185">Reference proteome</keyword>
<accession>A0A433WGE9</accession>
<evidence type="ECO:0000313" key="1">
    <source>
        <dbReference type="EMBL" id="NSL87177.1"/>
    </source>
</evidence>
<dbReference type="Pfam" id="PF12640">
    <property type="entry name" value="UPF0489"/>
    <property type="match status" value="1"/>
</dbReference>
<dbReference type="PANTHER" id="PTHR13225:SF3">
    <property type="entry name" value="UPF0489 PROTEIN C5ORF22"/>
    <property type="match status" value="1"/>
</dbReference>
<organism evidence="1 2">
    <name type="scientific">Chitinophaga solisilvae</name>
    <dbReference type="NCBI Taxonomy" id="1233460"/>
    <lineage>
        <taxon>Bacteria</taxon>
        <taxon>Pseudomonadati</taxon>
        <taxon>Bacteroidota</taxon>
        <taxon>Chitinophagia</taxon>
        <taxon>Chitinophagales</taxon>
        <taxon>Chitinophagaceae</taxon>
        <taxon>Chitinophaga</taxon>
    </lineage>
</organism>
<dbReference type="InterPro" id="IPR024131">
    <property type="entry name" value="UPF0489"/>
</dbReference>
<sequence length="304" mass="35064">MNIPVYILEEHHEAFLAWMLAAKSGIIPDKEHVLYHFDDHSDMSVPKLNKPLQETGSWSYEEIRDFTYTELDIASFILAAGFTGFIRHVSWIQTDMSRTGTSDMYITSYNNNHKNILAGPLNKASAPLLQSAWQQLTYERTQPALFHPVKTADILLDIDLDYFSCETNPETRNEVILEVTPEQYEEFLQQQYHPLKFAVHRAEAMTANGRYYLVVNYYNTILPSPRKVTPEKIAARMDEFIALLHHKNIRPALITICRSRYSGYTPEDQWELIEALLLKGLNTLYQTTVVPIQEAAEKTMLCKS</sequence>
<evidence type="ECO:0000313" key="2">
    <source>
        <dbReference type="Proteomes" id="UP000281028"/>
    </source>
</evidence>
<dbReference type="AlphaFoldDB" id="A0A433WGE9"/>
<name>A0A433WGE9_9BACT</name>
<proteinExistence type="predicted"/>
<protein>
    <submittedName>
        <fullName evidence="1">Uncharacterized protein</fullName>
    </submittedName>
</protein>
<dbReference type="OrthoDB" id="2066753at2"/>
<dbReference type="Proteomes" id="UP000281028">
    <property type="component" value="Unassembled WGS sequence"/>
</dbReference>
<comment type="caution">
    <text evidence="1">The sequence shown here is derived from an EMBL/GenBank/DDBJ whole genome shotgun (WGS) entry which is preliminary data.</text>
</comment>
<gene>
    <name evidence="1" type="ORF">ECE50_010070</name>
</gene>
<dbReference type="PANTHER" id="PTHR13225">
    <property type="entry name" value="MISEXPRESSION SUPPRESSOR OF RAS 6"/>
    <property type="match status" value="1"/>
</dbReference>